<dbReference type="Gene3D" id="3.30.565.10">
    <property type="entry name" value="Histidine kinase-like ATPase, C-terminal domain"/>
    <property type="match status" value="1"/>
</dbReference>
<dbReference type="InterPro" id="IPR036097">
    <property type="entry name" value="HisK_dim/P_sf"/>
</dbReference>
<feature type="region of interest" description="Disordered" evidence="10">
    <location>
        <begin position="139"/>
        <end position="167"/>
    </location>
</feature>
<evidence type="ECO:0000256" key="2">
    <source>
        <dbReference type="ARBA" id="ARBA00012438"/>
    </source>
</evidence>
<evidence type="ECO:0000256" key="7">
    <source>
        <dbReference type="ARBA" id="ARBA00023012"/>
    </source>
</evidence>
<dbReference type="SUPFAM" id="SSF47226">
    <property type="entry name" value="Histidine-containing phosphotransfer domain, HPT domain"/>
    <property type="match status" value="1"/>
</dbReference>
<dbReference type="SUPFAM" id="SSF50341">
    <property type="entry name" value="CheW-like"/>
    <property type="match status" value="2"/>
</dbReference>
<feature type="domain" description="Histidine kinase" evidence="11">
    <location>
        <begin position="278"/>
        <end position="483"/>
    </location>
</feature>
<feature type="domain" description="HPt" evidence="13">
    <location>
        <begin position="6"/>
        <end position="114"/>
    </location>
</feature>
<dbReference type="SUPFAM" id="SSF160246">
    <property type="entry name" value="EspE N-terminal domain-like"/>
    <property type="match status" value="1"/>
</dbReference>
<evidence type="ECO:0000313" key="15">
    <source>
        <dbReference type="Proteomes" id="UP000231637"/>
    </source>
</evidence>
<reference evidence="14 15" key="1">
    <citation type="submission" date="2016-12" db="EMBL/GenBank/DDBJ databases">
        <title>Isolation and genomic insights into novel planktonic Zetaproteobacteria from stratified waters of the Chesapeake Bay.</title>
        <authorList>
            <person name="McAllister S.M."/>
            <person name="Kato S."/>
            <person name="Chan C.S."/>
            <person name="Chiu B.K."/>
            <person name="Field E.K."/>
        </authorList>
    </citation>
    <scope>NUCLEOTIDE SEQUENCE [LARGE SCALE GENOMIC DNA]</scope>
    <source>
        <strain evidence="14 15">CP-8</strain>
    </source>
</reference>
<evidence type="ECO:0000259" key="11">
    <source>
        <dbReference type="PROSITE" id="PS50109"/>
    </source>
</evidence>
<dbReference type="CDD" id="cd16916">
    <property type="entry name" value="HATPase_CheA-like"/>
    <property type="match status" value="1"/>
</dbReference>
<evidence type="ECO:0000256" key="10">
    <source>
        <dbReference type="SAM" id="MobiDB-lite"/>
    </source>
</evidence>
<keyword evidence="7" id="KW-0902">Two-component regulatory system</keyword>
<name>A0A2K8L6M2_9PROT</name>
<keyword evidence="4 9" id="KW-0597">Phosphoprotein</keyword>
<dbReference type="Pfam" id="PF02518">
    <property type="entry name" value="HATPase_c"/>
    <property type="match status" value="1"/>
</dbReference>
<sequence length="814" mass="88006">MSEMDEMDEMYEVIQEFIVESNENLDNLDNDLVALEEDPTNADIMGSIFRTIHTIKGTCGFLGFGKLEKVSHVGENLLSKLREGELPLTQPRTTALLQMVDAIRQMLACIEESQNDGDEEYLELIENLAALQIADGEGEVDSAAAQDDAAAESAPAVEDDEPEEEERVKPIGAILVESGDVSSDDLAAAIQQQLDGDKTAVGEILVNKGVVKKEAVDKAVSKQSEAQTRASTASPSSIRVDVNLLDQLMNLVGELVLIRNQVLQFGESFDNPVFSTTSQHLSQVTSELQEQVMQTRMQPIGGVWSKFPRVVRDLSQGCGKQIRLEMEGKETDLDKSLIEAIKDPLTHLIRNSVDHGIEMPEVRTANGKAAEGVITLRAYHEGGQVNIEICDDGGGIDPEKLKSKALEKKLISEDQAKNMGEKDALNLIFKAGFSTAAAVTNISGRGVGMDVVKTNIENLGGVVDISSKLGEGTTMRIKIPLTLAIIPALTVTCAGDRYAIPQINLMELLMLEGEDAVSGIEQLHGVPVYRLRGKLLPLLYLNKELWGEDSAENAATNSNINIVVLKAGELQFGLVVDDVNDTQEVVVKPLGKQLKGINSLAGATIMGDGRVAIILDVFGLAENAKLLSETAQQGAGIHDEQLATEEKEKVSLVLMRNPDGGRMTVPLSEVTRLEEIQKNDIESVGNDEVVRYRGQIMTLINVFSLLPERRSSERLIADGEKEMESSGTQQSADSSGVVQVIVCTKGDKAIGLVVDQVLDVTEEVVEISGESSRRGVSATAVIQDRVTEFLDIDEVIAMSSGKSKRRSSHSGAEA</sequence>
<evidence type="ECO:0000256" key="6">
    <source>
        <dbReference type="ARBA" id="ARBA00022777"/>
    </source>
</evidence>
<dbReference type="AlphaFoldDB" id="A0A2K8L6M2"/>
<dbReference type="InterPro" id="IPR004105">
    <property type="entry name" value="CheA-like_dim"/>
</dbReference>
<dbReference type="EMBL" id="CP018800">
    <property type="protein sequence ID" value="ATX82883.1"/>
    <property type="molecule type" value="Genomic_DNA"/>
</dbReference>
<evidence type="ECO:0000259" key="12">
    <source>
        <dbReference type="PROSITE" id="PS50851"/>
    </source>
</evidence>
<accession>A0A2K8L6M2</accession>
<evidence type="ECO:0000259" key="13">
    <source>
        <dbReference type="PROSITE" id="PS50894"/>
    </source>
</evidence>
<comment type="catalytic activity">
    <reaction evidence="1">
        <text>ATP + protein L-histidine = ADP + protein N-phospho-L-histidine.</text>
        <dbReference type="EC" id="2.7.13.3"/>
    </reaction>
</comment>
<dbReference type="KEGG" id="mfn:Ga0123462_2048"/>
<dbReference type="Proteomes" id="UP000231637">
    <property type="component" value="Chromosome"/>
</dbReference>
<dbReference type="SMART" id="SM00260">
    <property type="entry name" value="CheW"/>
    <property type="match status" value="2"/>
</dbReference>
<dbReference type="PROSITE" id="PS50109">
    <property type="entry name" value="HIS_KIN"/>
    <property type="match status" value="1"/>
</dbReference>
<dbReference type="EC" id="2.7.13.3" evidence="2"/>
<proteinExistence type="predicted"/>
<feature type="domain" description="CheW-like" evidence="12">
    <location>
        <begin position="485"/>
        <end position="626"/>
    </location>
</feature>
<dbReference type="SUPFAM" id="SSF47384">
    <property type="entry name" value="Homodimeric domain of signal transducing histidine kinase"/>
    <property type="match status" value="1"/>
</dbReference>
<dbReference type="InterPro" id="IPR036641">
    <property type="entry name" value="HPT_dom_sf"/>
</dbReference>
<dbReference type="InterPro" id="IPR008207">
    <property type="entry name" value="Sig_transdc_His_kin_Hpt_dom"/>
</dbReference>
<keyword evidence="6 14" id="KW-0418">Kinase</keyword>
<feature type="domain" description="CheW-like" evidence="12">
    <location>
        <begin position="649"/>
        <end position="801"/>
    </location>
</feature>
<dbReference type="InterPro" id="IPR037006">
    <property type="entry name" value="CheA-like_homodim_sf"/>
</dbReference>
<dbReference type="PANTHER" id="PTHR43395">
    <property type="entry name" value="SENSOR HISTIDINE KINASE CHEA"/>
    <property type="match status" value="1"/>
</dbReference>
<dbReference type="InterPro" id="IPR036061">
    <property type="entry name" value="CheW-like_dom_sf"/>
</dbReference>
<dbReference type="InterPro" id="IPR004358">
    <property type="entry name" value="Sig_transdc_His_kin-like_C"/>
</dbReference>
<protein>
    <recommendedName>
        <fullName evidence="3">Chemotaxis protein CheA</fullName>
        <ecNumber evidence="2">2.7.13.3</ecNumber>
    </recommendedName>
</protein>
<dbReference type="SUPFAM" id="SSF55874">
    <property type="entry name" value="ATPase domain of HSP90 chaperone/DNA topoisomerase II/histidine kinase"/>
    <property type="match status" value="1"/>
</dbReference>
<dbReference type="GO" id="GO:0000155">
    <property type="term" value="F:phosphorelay sensor kinase activity"/>
    <property type="evidence" value="ECO:0007669"/>
    <property type="project" value="InterPro"/>
</dbReference>
<dbReference type="SMART" id="SM00073">
    <property type="entry name" value="HPT"/>
    <property type="match status" value="1"/>
</dbReference>
<dbReference type="Pfam" id="PF01584">
    <property type="entry name" value="CheW"/>
    <property type="match status" value="2"/>
</dbReference>
<dbReference type="InterPro" id="IPR005467">
    <property type="entry name" value="His_kinase_dom"/>
</dbReference>
<dbReference type="InterPro" id="IPR003594">
    <property type="entry name" value="HATPase_dom"/>
</dbReference>
<dbReference type="Gene3D" id="1.10.287.560">
    <property type="entry name" value="Histidine kinase CheA-like, homodimeric domain"/>
    <property type="match status" value="1"/>
</dbReference>
<dbReference type="Gene3D" id="2.30.30.40">
    <property type="entry name" value="SH3 Domains"/>
    <property type="match status" value="1"/>
</dbReference>
<dbReference type="InterPro" id="IPR037257">
    <property type="entry name" value="T2SS_E_N_sf"/>
</dbReference>
<feature type="modified residue" description="Phosphohistidine" evidence="9">
    <location>
        <position position="53"/>
    </location>
</feature>
<dbReference type="CDD" id="cd00731">
    <property type="entry name" value="CheA_reg"/>
    <property type="match status" value="1"/>
</dbReference>
<organism evidence="14 15">
    <name type="scientific">Mariprofundus ferrinatatus</name>
    <dbReference type="NCBI Taxonomy" id="1921087"/>
    <lineage>
        <taxon>Bacteria</taxon>
        <taxon>Pseudomonadati</taxon>
        <taxon>Pseudomonadota</taxon>
        <taxon>Candidatius Mariprofundia</taxon>
        <taxon>Mariprofundales</taxon>
        <taxon>Mariprofundaceae</taxon>
        <taxon>Mariprofundus</taxon>
    </lineage>
</organism>
<dbReference type="SMART" id="SM01231">
    <property type="entry name" value="H-kinase_dim"/>
    <property type="match status" value="1"/>
</dbReference>
<dbReference type="GO" id="GO:0005737">
    <property type="term" value="C:cytoplasm"/>
    <property type="evidence" value="ECO:0007669"/>
    <property type="project" value="InterPro"/>
</dbReference>
<evidence type="ECO:0000256" key="5">
    <source>
        <dbReference type="ARBA" id="ARBA00022679"/>
    </source>
</evidence>
<evidence type="ECO:0000256" key="4">
    <source>
        <dbReference type="ARBA" id="ARBA00022553"/>
    </source>
</evidence>
<feature type="compositionally biased region" description="Low complexity" evidence="10">
    <location>
        <begin position="141"/>
        <end position="156"/>
    </location>
</feature>
<dbReference type="CDD" id="cd00088">
    <property type="entry name" value="HPT"/>
    <property type="match status" value="1"/>
</dbReference>
<dbReference type="PROSITE" id="PS50894">
    <property type="entry name" value="HPT"/>
    <property type="match status" value="1"/>
</dbReference>
<dbReference type="InterPro" id="IPR002545">
    <property type="entry name" value="CheW-lke_dom"/>
</dbReference>
<dbReference type="InterPro" id="IPR036890">
    <property type="entry name" value="HATPase_C_sf"/>
</dbReference>
<keyword evidence="15" id="KW-1185">Reference proteome</keyword>
<dbReference type="Gene3D" id="1.20.120.160">
    <property type="entry name" value="HPT domain"/>
    <property type="match status" value="1"/>
</dbReference>
<dbReference type="SMART" id="SM00387">
    <property type="entry name" value="HATPase_c"/>
    <property type="match status" value="1"/>
</dbReference>
<evidence type="ECO:0000256" key="1">
    <source>
        <dbReference type="ARBA" id="ARBA00000085"/>
    </source>
</evidence>
<dbReference type="Pfam" id="PF01627">
    <property type="entry name" value="Hpt"/>
    <property type="match status" value="1"/>
</dbReference>
<dbReference type="Pfam" id="PF02895">
    <property type="entry name" value="H-kinase_dim"/>
    <property type="match status" value="1"/>
</dbReference>
<dbReference type="GO" id="GO:0006935">
    <property type="term" value="P:chemotaxis"/>
    <property type="evidence" value="ECO:0007669"/>
    <property type="project" value="InterPro"/>
</dbReference>
<dbReference type="PRINTS" id="PR00344">
    <property type="entry name" value="BCTRLSENSOR"/>
</dbReference>
<evidence type="ECO:0000256" key="9">
    <source>
        <dbReference type="PROSITE-ProRule" id="PRU00110"/>
    </source>
</evidence>
<dbReference type="PROSITE" id="PS50851">
    <property type="entry name" value="CHEW"/>
    <property type="match status" value="2"/>
</dbReference>
<evidence type="ECO:0000256" key="3">
    <source>
        <dbReference type="ARBA" id="ARBA00021495"/>
    </source>
</evidence>
<evidence type="ECO:0000256" key="8">
    <source>
        <dbReference type="ARBA" id="ARBA00035100"/>
    </source>
</evidence>
<comment type="function">
    <text evidence="8">Involved in the transmission of sensory signals from the chemoreceptors to the flagellar motors. CheA is autophosphorylated; it can transfer its phosphate group to either CheB or CheY.</text>
</comment>
<gene>
    <name evidence="14" type="ORF">Ga0123462_2048</name>
</gene>
<evidence type="ECO:0000313" key="14">
    <source>
        <dbReference type="EMBL" id="ATX82883.1"/>
    </source>
</evidence>
<dbReference type="FunFam" id="3.30.565.10:FF:000016">
    <property type="entry name" value="Chemotaxis protein CheA, putative"/>
    <property type="match status" value="1"/>
</dbReference>
<dbReference type="PANTHER" id="PTHR43395:SF1">
    <property type="entry name" value="CHEMOTAXIS PROTEIN CHEA"/>
    <property type="match status" value="1"/>
</dbReference>
<dbReference type="Gene3D" id="2.40.50.180">
    <property type="entry name" value="CheA-289, Domain 4"/>
    <property type="match status" value="1"/>
</dbReference>
<keyword evidence="5 14" id="KW-0808">Transferase</keyword>
<dbReference type="InterPro" id="IPR051315">
    <property type="entry name" value="Bact_Chemotaxis_CheA"/>
</dbReference>